<dbReference type="STRING" id="1073089.A0A1L9R7H6"/>
<dbReference type="PANTHER" id="PTHR44051:SF9">
    <property type="entry name" value="GLUTATHIONE S-TRANSFERASE 1"/>
    <property type="match status" value="1"/>
</dbReference>
<evidence type="ECO:0000259" key="5">
    <source>
        <dbReference type="PROSITE" id="PS50404"/>
    </source>
</evidence>
<dbReference type="Gene3D" id="3.40.30.10">
    <property type="entry name" value="Glutaredoxin"/>
    <property type="match status" value="1"/>
</dbReference>
<evidence type="ECO:0000256" key="4">
    <source>
        <dbReference type="ARBA" id="ARBA00047960"/>
    </source>
</evidence>
<dbReference type="GO" id="GO:0004602">
    <property type="term" value="F:glutathione peroxidase activity"/>
    <property type="evidence" value="ECO:0007669"/>
    <property type="project" value="UniProtKB-ARBA"/>
</dbReference>
<dbReference type="OrthoDB" id="2309723at2759"/>
<organism evidence="7 8">
    <name type="scientific">Aspergillus wentii DTO 134E9</name>
    <dbReference type="NCBI Taxonomy" id="1073089"/>
    <lineage>
        <taxon>Eukaryota</taxon>
        <taxon>Fungi</taxon>
        <taxon>Dikarya</taxon>
        <taxon>Ascomycota</taxon>
        <taxon>Pezizomycotina</taxon>
        <taxon>Eurotiomycetes</taxon>
        <taxon>Eurotiomycetidae</taxon>
        <taxon>Eurotiales</taxon>
        <taxon>Aspergillaceae</taxon>
        <taxon>Aspergillus</taxon>
        <taxon>Aspergillus subgen. Cremei</taxon>
    </lineage>
</organism>
<dbReference type="PANTHER" id="PTHR44051">
    <property type="entry name" value="GLUTATHIONE S-TRANSFERASE-RELATED"/>
    <property type="match status" value="1"/>
</dbReference>
<dbReference type="InterPro" id="IPR040079">
    <property type="entry name" value="Glutathione_S-Trfase"/>
</dbReference>
<accession>A0A1L9R7H6</accession>
<dbReference type="InterPro" id="IPR004046">
    <property type="entry name" value="GST_C"/>
</dbReference>
<evidence type="ECO:0000259" key="6">
    <source>
        <dbReference type="PROSITE" id="PS50405"/>
    </source>
</evidence>
<feature type="domain" description="GST C-terminal" evidence="6">
    <location>
        <begin position="87"/>
        <end position="210"/>
    </location>
</feature>
<evidence type="ECO:0000256" key="2">
    <source>
        <dbReference type="ARBA" id="ARBA00012452"/>
    </source>
</evidence>
<dbReference type="InterPro" id="IPR036249">
    <property type="entry name" value="Thioredoxin-like_sf"/>
</dbReference>
<dbReference type="EMBL" id="KV878216">
    <property type="protein sequence ID" value="OJJ30872.1"/>
    <property type="molecule type" value="Genomic_DNA"/>
</dbReference>
<dbReference type="SUPFAM" id="SSF47616">
    <property type="entry name" value="GST C-terminal domain-like"/>
    <property type="match status" value="1"/>
</dbReference>
<protein>
    <recommendedName>
        <fullName evidence="2">glutathione transferase</fullName>
        <ecNumber evidence="2">2.5.1.18</ecNumber>
    </recommendedName>
</protein>
<dbReference type="SFLD" id="SFLDS00019">
    <property type="entry name" value="Glutathione_Transferase_(cytos"/>
    <property type="match status" value="1"/>
</dbReference>
<dbReference type="PROSITE" id="PS50404">
    <property type="entry name" value="GST_NTER"/>
    <property type="match status" value="1"/>
</dbReference>
<dbReference type="GeneID" id="63752219"/>
<dbReference type="RefSeq" id="XP_040684549.1">
    <property type="nucleotide sequence ID" value="XM_040836371.1"/>
</dbReference>
<proteinExistence type="inferred from homology"/>
<dbReference type="GO" id="GO:0004364">
    <property type="term" value="F:glutathione transferase activity"/>
    <property type="evidence" value="ECO:0007669"/>
    <property type="project" value="UniProtKB-EC"/>
</dbReference>
<dbReference type="InterPro" id="IPR004045">
    <property type="entry name" value="Glutathione_S-Trfase_N"/>
</dbReference>
<dbReference type="PROSITE" id="PS50405">
    <property type="entry name" value="GST_CTER"/>
    <property type="match status" value="1"/>
</dbReference>
<dbReference type="SUPFAM" id="SSF52833">
    <property type="entry name" value="Thioredoxin-like"/>
    <property type="match status" value="1"/>
</dbReference>
<keyword evidence="3" id="KW-0808">Transferase</keyword>
<keyword evidence="8" id="KW-1185">Reference proteome</keyword>
<sequence>MTLTVHHLKRSQSERIIWLCEELNIPYELKVYAREPTLSAPEPYRNIHWSGTAPVIQDGELALAESGAIVEYILSKYGNGKLVIKPDQPNYADYLFWFHHANGSVQPTITTMVFAEFAKISPDDPGQLIMRNRFQIGLSGMDKRLGEFEYLAGNELTGADIMMVFSLTTMRLFLPYSLEEFPNIMAYLDRVGKREAYQRAMKKGDPDLRPVLDGIPQDTFF</sequence>
<comment type="catalytic activity">
    <reaction evidence="4">
        <text>RX + glutathione = an S-substituted glutathione + a halide anion + H(+)</text>
        <dbReference type="Rhea" id="RHEA:16437"/>
        <dbReference type="ChEBI" id="CHEBI:15378"/>
        <dbReference type="ChEBI" id="CHEBI:16042"/>
        <dbReference type="ChEBI" id="CHEBI:17792"/>
        <dbReference type="ChEBI" id="CHEBI:57925"/>
        <dbReference type="ChEBI" id="CHEBI:90779"/>
        <dbReference type="EC" id="2.5.1.18"/>
    </reaction>
</comment>
<dbReference type="InterPro" id="IPR036282">
    <property type="entry name" value="Glutathione-S-Trfase_C_sf"/>
</dbReference>
<dbReference type="Pfam" id="PF00043">
    <property type="entry name" value="GST_C"/>
    <property type="match status" value="1"/>
</dbReference>
<dbReference type="GO" id="GO:0005737">
    <property type="term" value="C:cytoplasm"/>
    <property type="evidence" value="ECO:0007669"/>
    <property type="project" value="UniProtKB-ARBA"/>
</dbReference>
<feature type="domain" description="GST N-terminal" evidence="5">
    <location>
        <begin position="1"/>
        <end position="81"/>
    </location>
</feature>
<dbReference type="Gene3D" id="1.20.1050.10">
    <property type="match status" value="1"/>
</dbReference>
<dbReference type="Pfam" id="PF13417">
    <property type="entry name" value="GST_N_3"/>
    <property type="match status" value="1"/>
</dbReference>
<gene>
    <name evidence="7" type="ORF">ASPWEDRAFT_44852</name>
</gene>
<evidence type="ECO:0000256" key="3">
    <source>
        <dbReference type="ARBA" id="ARBA00022679"/>
    </source>
</evidence>
<dbReference type="AlphaFoldDB" id="A0A1L9R7H6"/>
<comment type="similarity">
    <text evidence="1">Belongs to the GST superfamily.</text>
</comment>
<evidence type="ECO:0000313" key="7">
    <source>
        <dbReference type="EMBL" id="OJJ30872.1"/>
    </source>
</evidence>
<dbReference type="FunFam" id="3.40.30.10:FF:000156">
    <property type="entry name" value="Glutathione S-transferase 1"/>
    <property type="match status" value="1"/>
</dbReference>
<evidence type="ECO:0000313" key="8">
    <source>
        <dbReference type="Proteomes" id="UP000184383"/>
    </source>
</evidence>
<dbReference type="SFLD" id="SFLDG00358">
    <property type="entry name" value="Main_(cytGST)"/>
    <property type="match status" value="1"/>
</dbReference>
<dbReference type="Proteomes" id="UP000184383">
    <property type="component" value="Unassembled WGS sequence"/>
</dbReference>
<dbReference type="CDD" id="cd03046">
    <property type="entry name" value="GST_N_GTT1_like"/>
    <property type="match status" value="1"/>
</dbReference>
<name>A0A1L9R7H6_ASPWE</name>
<reference evidence="8" key="1">
    <citation type="journal article" date="2017" name="Genome Biol.">
        <title>Comparative genomics reveals high biological diversity and specific adaptations in the industrially and medically important fungal genus Aspergillus.</title>
        <authorList>
            <person name="de Vries R.P."/>
            <person name="Riley R."/>
            <person name="Wiebenga A."/>
            <person name="Aguilar-Osorio G."/>
            <person name="Amillis S."/>
            <person name="Uchima C.A."/>
            <person name="Anderluh G."/>
            <person name="Asadollahi M."/>
            <person name="Askin M."/>
            <person name="Barry K."/>
            <person name="Battaglia E."/>
            <person name="Bayram O."/>
            <person name="Benocci T."/>
            <person name="Braus-Stromeyer S.A."/>
            <person name="Caldana C."/>
            <person name="Canovas D."/>
            <person name="Cerqueira G.C."/>
            <person name="Chen F."/>
            <person name="Chen W."/>
            <person name="Choi C."/>
            <person name="Clum A."/>
            <person name="Dos Santos R.A."/>
            <person name="Damasio A.R."/>
            <person name="Diallinas G."/>
            <person name="Emri T."/>
            <person name="Fekete E."/>
            <person name="Flipphi M."/>
            <person name="Freyberg S."/>
            <person name="Gallo A."/>
            <person name="Gournas C."/>
            <person name="Habgood R."/>
            <person name="Hainaut M."/>
            <person name="Harispe M.L."/>
            <person name="Henrissat B."/>
            <person name="Hilden K.S."/>
            <person name="Hope R."/>
            <person name="Hossain A."/>
            <person name="Karabika E."/>
            <person name="Karaffa L."/>
            <person name="Karanyi Z."/>
            <person name="Krasevec N."/>
            <person name="Kuo A."/>
            <person name="Kusch H."/>
            <person name="LaButti K."/>
            <person name="Lagendijk E.L."/>
            <person name="Lapidus A."/>
            <person name="Levasseur A."/>
            <person name="Lindquist E."/>
            <person name="Lipzen A."/>
            <person name="Logrieco A.F."/>
            <person name="MacCabe A."/>
            <person name="Maekelae M.R."/>
            <person name="Malavazi I."/>
            <person name="Melin P."/>
            <person name="Meyer V."/>
            <person name="Mielnichuk N."/>
            <person name="Miskei M."/>
            <person name="Molnar A.P."/>
            <person name="Mule G."/>
            <person name="Ngan C.Y."/>
            <person name="Orejas M."/>
            <person name="Orosz E."/>
            <person name="Ouedraogo J.P."/>
            <person name="Overkamp K.M."/>
            <person name="Park H.-S."/>
            <person name="Perrone G."/>
            <person name="Piumi F."/>
            <person name="Punt P.J."/>
            <person name="Ram A.F."/>
            <person name="Ramon A."/>
            <person name="Rauscher S."/>
            <person name="Record E."/>
            <person name="Riano-Pachon D.M."/>
            <person name="Robert V."/>
            <person name="Roehrig J."/>
            <person name="Ruller R."/>
            <person name="Salamov A."/>
            <person name="Salih N.S."/>
            <person name="Samson R.A."/>
            <person name="Sandor E."/>
            <person name="Sanguinetti M."/>
            <person name="Schuetze T."/>
            <person name="Sepcic K."/>
            <person name="Shelest E."/>
            <person name="Sherlock G."/>
            <person name="Sophianopoulou V."/>
            <person name="Squina F.M."/>
            <person name="Sun H."/>
            <person name="Susca A."/>
            <person name="Todd R.B."/>
            <person name="Tsang A."/>
            <person name="Unkles S.E."/>
            <person name="van de Wiele N."/>
            <person name="van Rossen-Uffink D."/>
            <person name="Oliveira J.V."/>
            <person name="Vesth T.C."/>
            <person name="Visser J."/>
            <person name="Yu J.-H."/>
            <person name="Zhou M."/>
            <person name="Andersen M.R."/>
            <person name="Archer D.B."/>
            <person name="Baker S.E."/>
            <person name="Benoit I."/>
            <person name="Brakhage A.A."/>
            <person name="Braus G.H."/>
            <person name="Fischer R."/>
            <person name="Frisvad J.C."/>
            <person name="Goldman G.H."/>
            <person name="Houbraken J."/>
            <person name="Oakley B."/>
            <person name="Pocsi I."/>
            <person name="Scazzocchio C."/>
            <person name="Seiboth B."/>
            <person name="vanKuyk P.A."/>
            <person name="Wortman J."/>
            <person name="Dyer P.S."/>
            <person name="Grigoriev I.V."/>
        </authorList>
    </citation>
    <scope>NUCLEOTIDE SEQUENCE [LARGE SCALE GENOMIC DNA]</scope>
    <source>
        <strain evidence="8">DTO 134E9</strain>
    </source>
</reference>
<evidence type="ECO:0000256" key="1">
    <source>
        <dbReference type="ARBA" id="ARBA00007409"/>
    </source>
</evidence>
<dbReference type="InterPro" id="IPR010987">
    <property type="entry name" value="Glutathione-S-Trfase_C-like"/>
</dbReference>
<dbReference type="SFLD" id="SFLDG01150">
    <property type="entry name" value="Main.1:_Beta-like"/>
    <property type="match status" value="1"/>
</dbReference>
<dbReference type="EC" id="2.5.1.18" evidence="2"/>
<dbReference type="VEuPathDB" id="FungiDB:ASPWEDRAFT_44852"/>